<gene>
    <name evidence="2" type="ORF">CLEI1391_LOCUS4755</name>
</gene>
<dbReference type="EMBL" id="HBFB01008419">
    <property type="protein sequence ID" value="CAD8671524.1"/>
    <property type="molecule type" value="Transcribed_RNA"/>
</dbReference>
<proteinExistence type="predicted"/>
<evidence type="ECO:0000256" key="1">
    <source>
        <dbReference type="SAM" id="MobiDB-lite"/>
    </source>
</evidence>
<sequence>MHDVHSSRPELSSLFSAIESKLMATWGDAAVVANSKELTMSFSHLPIEVVRHWVQSEQLCADSENTVVYVLNGWAARNKGEVGGKKAHPLTKEEQTTLLSESIRLPALSTSYRLAILAHVHWFLPKELQFKACALLGSGLFTESPQEAERLVAAGTFPHAWLLGKPRPGAAGSSAAQPGAAAGDAGGAGPFTQTGAAAGGGTSASAGALPEIRLEAGEKELQAAIASVLKGKPGTTAVAAGPTRIIQGFALQAGFEITQAPSASGRVHCAPHMRFATDTEGVHPWRAWASVAAKVQLCAQRSDAPGVFSHTAQVAAALENVPVSWPHFFGPEPISSVQELSGFVVGGRLVVVARVLELQ</sequence>
<name>A0A7S0RAC0_9CHLO</name>
<feature type="region of interest" description="Disordered" evidence="1">
    <location>
        <begin position="168"/>
        <end position="202"/>
    </location>
</feature>
<reference evidence="2" key="1">
    <citation type="submission" date="2021-01" db="EMBL/GenBank/DDBJ databases">
        <authorList>
            <person name="Corre E."/>
            <person name="Pelletier E."/>
            <person name="Niang G."/>
            <person name="Scheremetjew M."/>
            <person name="Finn R."/>
            <person name="Kale V."/>
            <person name="Holt S."/>
            <person name="Cochrane G."/>
            <person name="Meng A."/>
            <person name="Brown T."/>
            <person name="Cohen L."/>
        </authorList>
    </citation>
    <scope>NUCLEOTIDE SEQUENCE</scope>
    <source>
        <strain evidence="2">SAG 11-49</strain>
    </source>
</reference>
<organism evidence="2">
    <name type="scientific">Chlamydomonas leiostraca</name>
    <dbReference type="NCBI Taxonomy" id="1034604"/>
    <lineage>
        <taxon>Eukaryota</taxon>
        <taxon>Viridiplantae</taxon>
        <taxon>Chlorophyta</taxon>
        <taxon>core chlorophytes</taxon>
        <taxon>Chlorophyceae</taxon>
        <taxon>CS clade</taxon>
        <taxon>Chlamydomonadales</taxon>
        <taxon>Chlamydomonadaceae</taxon>
        <taxon>Chlamydomonas</taxon>
    </lineage>
</organism>
<evidence type="ECO:0000313" key="2">
    <source>
        <dbReference type="EMBL" id="CAD8671524.1"/>
    </source>
</evidence>
<protein>
    <recommendedName>
        <fullName evidence="3">BACK domain-containing protein</fullName>
    </recommendedName>
</protein>
<dbReference type="AlphaFoldDB" id="A0A7S0RAC0"/>
<feature type="compositionally biased region" description="Low complexity" evidence="1">
    <location>
        <begin position="168"/>
        <end position="183"/>
    </location>
</feature>
<evidence type="ECO:0008006" key="3">
    <source>
        <dbReference type="Google" id="ProtNLM"/>
    </source>
</evidence>
<accession>A0A7S0RAC0</accession>